<sequence>MKTLTPVISCQWFHNGDFPGENPDFEGTVVRYFRHPNHPGESICPHCNNKFHDHGFVDRSESMVVCPGDVLFSFYANDVIENLGKISAKTYKEIFGAEALFRAQQHNRSFSSGDTAEEIFRRKFSLEYAPQIRSYLNAKLAEHCKQHTQLKLAPPYPPRNLNTLEWHVNRLNEAIVEYWTLIASEYRTNNSLSSRVMCVWNSPLIRELQNDLKPLDLKLFAEEEFNERFPNWKN</sequence>
<protein>
    <submittedName>
        <fullName evidence="1">Uncharacterized protein</fullName>
    </submittedName>
</protein>
<gene>
    <name evidence="1" type="ORF">JA13_031</name>
</gene>
<reference evidence="1 2" key="1">
    <citation type="journal article" date="2018" name="Front. Microbiol.">
        <title>Jumbo Bacteriophages Are Represented Within an Increasing Diversity of Environmental Viruses Infecting the Emerging Phytopathogen, Dickeya solani.</title>
        <authorList>
            <person name="Day A.W."/>
            <person name="Ahn J."/>
            <person name="Salmond G.P.C."/>
        </authorList>
    </citation>
    <scope>NUCLEOTIDE SEQUENCE [LARGE SCALE GENOMIC DNA]</scope>
</reference>
<dbReference type="EMBL" id="MH460460">
    <property type="protein sequence ID" value="AXG66434.1"/>
    <property type="molecule type" value="Genomic_DNA"/>
</dbReference>
<organism evidence="1 2">
    <name type="scientific">Dickeya phage vB_DsoM_JA13</name>
    <dbReference type="NCBI Taxonomy" id="2283030"/>
    <lineage>
        <taxon>Viruses</taxon>
        <taxon>Duplodnaviria</taxon>
        <taxon>Heunggongvirae</taxon>
        <taxon>Uroviricota</taxon>
        <taxon>Caudoviricetes</taxon>
        <taxon>Salmondvirus</taxon>
        <taxon>Salmondvirus JA11</taxon>
    </lineage>
</organism>
<name>A0A384ZW24_9CAUD</name>
<dbReference type="Proteomes" id="UP000263742">
    <property type="component" value="Segment"/>
</dbReference>
<evidence type="ECO:0000313" key="2">
    <source>
        <dbReference type="Proteomes" id="UP000263742"/>
    </source>
</evidence>
<accession>A0A384ZW24</accession>
<evidence type="ECO:0000313" key="1">
    <source>
        <dbReference type="EMBL" id="AXG66434.1"/>
    </source>
</evidence>
<proteinExistence type="predicted"/>